<dbReference type="OrthoDB" id="2104739at2759"/>
<reference evidence="2" key="1">
    <citation type="submission" date="2020-11" db="EMBL/GenBank/DDBJ databases">
        <authorList>
            <consortium name="DOE Joint Genome Institute"/>
            <person name="Ahrendt S."/>
            <person name="Riley R."/>
            <person name="Andreopoulos W."/>
            <person name="LaButti K."/>
            <person name="Pangilinan J."/>
            <person name="Ruiz-duenas F.J."/>
            <person name="Barrasa J.M."/>
            <person name="Sanchez-Garcia M."/>
            <person name="Camarero S."/>
            <person name="Miyauchi S."/>
            <person name="Serrano A."/>
            <person name="Linde D."/>
            <person name="Babiker R."/>
            <person name="Drula E."/>
            <person name="Ayuso-Fernandez I."/>
            <person name="Pacheco R."/>
            <person name="Padilla G."/>
            <person name="Ferreira P."/>
            <person name="Barriuso J."/>
            <person name="Kellner H."/>
            <person name="Castanera R."/>
            <person name="Alfaro M."/>
            <person name="Ramirez L."/>
            <person name="Pisabarro A.G."/>
            <person name="Kuo A."/>
            <person name="Tritt A."/>
            <person name="Lipzen A."/>
            <person name="He G."/>
            <person name="Yan M."/>
            <person name="Ng V."/>
            <person name="Cullen D."/>
            <person name="Martin F."/>
            <person name="Rosso M.-N."/>
            <person name="Henrissat B."/>
            <person name="Hibbett D."/>
            <person name="Martinez A.T."/>
            <person name="Grigoriev I.V."/>
        </authorList>
    </citation>
    <scope>NUCLEOTIDE SEQUENCE</scope>
    <source>
        <strain evidence="2">AH 44721</strain>
    </source>
</reference>
<evidence type="ECO:0000313" key="3">
    <source>
        <dbReference type="Proteomes" id="UP000724874"/>
    </source>
</evidence>
<feature type="domain" description="HNH nuclease" evidence="1">
    <location>
        <begin position="149"/>
        <end position="243"/>
    </location>
</feature>
<evidence type="ECO:0000259" key="1">
    <source>
        <dbReference type="Pfam" id="PF13391"/>
    </source>
</evidence>
<dbReference type="EMBL" id="JADNYJ010000081">
    <property type="protein sequence ID" value="KAF8889169.1"/>
    <property type="molecule type" value="Genomic_DNA"/>
</dbReference>
<proteinExistence type="predicted"/>
<dbReference type="Proteomes" id="UP000724874">
    <property type="component" value="Unassembled WGS sequence"/>
</dbReference>
<dbReference type="AlphaFoldDB" id="A0A9P5TKZ6"/>
<evidence type="ECO:0000313" key="2">
    <source>
        <dbReference type="EMBL" id="KAF8889169.1"/>
    </source>
</evidence>
<name>A0A9P5TKZ6_GYMJU</name>
<accession>A0A9P5TKZ6</accession>
<dbReference type="Pfam" id="PF13391">
    <property type="entry name" value="HNH_2"/>
    <property type="match status" value="1"/>
</dbReference>
<protein>
    <recommendedName>
        <fullName evidence="1">HNH nuclease domain-containing protein</fullName>
    </recommendedName>
</protein>
<comment type="caution">
    <text evidence="2">The sequence shown here is derived from an EMBL/GenBank/DDBJ whole genome shotgun (WGS) entry which is preliminary data.</text>
</comment>
<organism evidence="2 3">
    <name type="scientific">Gymnopilus junonius</name>
    <name type="common">Spectacular rustgill mushroom</name>
    <name type="synonym">Gymnopilus spectabilis subsp. junonius</name>
    <dbReference type="NCBI Taxonomy" id="109634"/>
    <lineage>
        <taxon>Eukaryota</taxon>
        <taxon>Fungi</taxon>
        <taxon>Dikarya</taxon>
        <taxon>Basidiomycota</taxon>
        <taxon>Agaricomycotina</taxon>
        <taxon>Agaricomycetes</taxon>
        <taxon>Agaricomycetidae</taxon>
        <taxon>Agaricales</taxon>
        <taxon>Agaricineae</taxon>
        <taxon>Hymenogastraceae</taxon>
        <taxon>Gymnopilus</taxon>
    </lineage>
</organism>
<keyword evidence="3" id="KW-1185">Reference proteome</keyword>
<gene>
    <name evidence="2" type="ORF">CPB84DRAFT_1733076</name>
</gene>
<sequence length="348" mass="39014">MPQPLPRPNPHHLSTNAIVQSAYNRCLDLEARHEQVEKMVPLQVLVSARFLGYMLLEAPTDPGRQDFAWEIYRCSSDSDDAMQKLAQLYVEHLLRLFRRNKGRTLTPRSHPSAPSFDTQRQAFSGLLEATPSSHDKAKKRALYRDHYRCIISGKIDTASVNAGLVVPQPGELEGKTQASHIFDRSTNEGLGDPNKSAYAASAHAVLLRFGQLRSIEELNGAGVHRLQNVLTLETGLHEFFDSLEIWLEKIDADDPDRHRYKLAAIRPSIPEYGRQIELTTPDPVEYPLPDPRYLRLHAACARVAHLSGAGEYIEKALRDIEDIGVLANDGGSDALYHALVRQQDIVAY</sequence>
<dbReference type="InterPro" id="IPR003615">
    <property type="entry name" value="HNH_nuc"/>
</dbReference>